<accession>A0ACD1GBM5</accession>
<gene>
    <name evidence="1" type="ORF">BO95DRAFT_431169</name>
</gene>
<protein>
    <submittedName>
        <fullName evidence="1">Uncharacterized protein</fullName>
    </submittedName>
</protein>
<evidence type="ECO:0000313" key="2">
    <source>
        <dbReference type="Proteomes" id="UP000249057"/>
    </source>
</evidence>
<dbReference type="Proteomes" id="UP000249057">
    <property type="component" value="Unassembled WGS sequence"/>
</dbReference>
<sequence length="338" mass="37574">MCCKYFFHSSTPIALITLSHELYAPRAFAQPGKKDEEDLSKRTDGKPSKLDPAVVSSSRQSNHWEGSRLVPSTHGLSPAALPALFPDALTPGSVSFPPTISPRTLPPAVSPEHYQPAAAPGSYFPPIVSSGYFPNGQVISPTPRQIHPNVTRPSPPQRSYPQIEKDRMNGQLLEQDRLSYQQHTVHEPSYFAPHHILPLQFALAPNTLRLPVQNHPQCYSIEATPQPGMSRPSYLSLPQRPDSLQLLGPYGGAPGQIQDHGKADGENKRRTTFYYSTLRPEAPEFIPSRMRSSHMFVPQPSHTHIHPPHLQGNNNHALKSNRGYRNHAPCVLEYPFIV</sequence>
<reference evidence="1" key="1">
    <citation type="submission" date="2018-02" db="EMBL/GenBank/DDBJ databases">
        <title>The genomes of Aspergillus section Nigri reveals drivers in fungal speciation.</title>
        <authorList>
            <consortium name="DOE Joint Genome Institute"/>
            <person name="Vesth T.C."/>
            <person name="Nybo J."/>
            <person name="Theobald S."/>
            <person name="Brandl J."/>
            <person name="Frisvad J.C."/>
            <person name="Nielsen K.F."/>
            <person name="Lyhne E.K."/>
            <person name="Kogle M.E."/>
            <person name="Kuo A."/>
            <person name="Riley R."/>
            <person name="Clum A."/>
            <person name="Nolan M."/>
            <person name="Lipzen A."/>
            <person name="Salamov A."/>
            <person name="Henrissat B."/>
            <person name="Wiebenga A."/>
            <person name="De vries R.P."/>
            <person name="Grigoriev I.V."/>
            <person name="Mortensen U.H."/>
            <person name="Andersen M.R."/>
            <person name="Baker S.E."/>
        </authorList>
    </citation>
    <scope>NUCLEOTIDE SEQUENCE</scope>
    <source>
        <strain evidence="1">CBS 621.78</strain>
    </source>
</reference>
<proteinExistence type="predicted"/>
<dbReference type="EMBL" id="KZ825336">
    <property type="protein sequence ID" value="RAH46563.1"/>
    <property type="molecule type" value="Genomic_DNA"/>
</dbReference>
<name>A0ACD1GBM5_9EURO</name>
<keyword evidence="2" id="KW-1185">Reference proteome</keyword>
<evidence type="ECO:0000313" key="1">
    <source>
        <dbReference type="EMBL" id="RAH46563.1"/>
    </source>
</evidence>
<organism evidence="1 2">
    <name type="scientific">Aspergillus brunneoviolaceus CBS 621.78</name>
    <dbReference type="NCBI Taxonomy" id="1450534"/>
    <lineage>
        <taxon>Eukaryota</taxon>
        <taxon>Fungi</taxon>
        <taxon>Dikarya</taxon>
        <taxon>Ascomycota</taxon>
        <taxon>Pezizomycotina</taxon>
        <taxon>Eurotiomycetes</taxon>
        <taxon>Eurotiomycetidae</taxon>
        <taxon>Eurotiales</taxon>
        <taxon>Aspergillaceae</taxon>
        <taxon>Aspergillus</taxon>
        <taxon>Aspergillus subgen. Circumdati</taxon>
    </lineage>
</organism>